<sequence>MKDLQIELQELALEVMDMLAVALHFAGAQKQHIDTLIDCYLKELDAFDEQTPYGQEQMIALIHNLKEKYPQYF</sequence>
<dbReference type="RefSeq" id="WP_066339699.1">
    <property type="nucleotide sequence ID" value="NZ_CP016503.1"/>
</dbReference>
<dbReference type="STRING" id="222136.BBW65_03385"/>
<protein>
    <submittedName>
        <fullName evidence="1">Uncharacterized protein</fullName>
    </submittedName>
</protein>
<keyword evidence="2" id="KW-1185">Reference proteome</keyword>
<proteinExistence type="predicted"/>
<name>A0A1B1U565_9HELI</name>
<organism evidence="1 2">
    <name type="scientific">Helicobacter enhydrae</name>
    <dbReference type="NCBI Taxonomy" id="222136"/>
    <lineage>
        <taxon>Bacteria</taxon>
        <taxon>Pseudomonadati</taxon>
        <taxon>Campylobacterota</taxon>
        <taxon>Epsilonproteobacteria</taxon>
        <taxon>Campylobacterales</taxon>
        <taxon>Helicobacteraceae</taxon>
        <taxon>Helicobacter</taxon>
    </lineage>
</organism>
<accession>A0A1B1U565</accession>
<evidence type="ECO:0000313" key="1">
    <source>
        <dbReference type="EMBL" id="ANV97899.1"/>
    </source>
</evidence>
<dbReference type="AlphaFoldDB" id="A0A1B1U565"/>
<dbReference type="OrthoDB" id="5326420at2"/>
<dbReference type="KEGG" id="het:BBW65_03385"/>
<reference evidence="2" key="1">
    <citation type="submission" date="2016-07" db="EMBL/GenBank/DDBJ databases">
        <authorList>
            <person name="Florea S."/>
            <person name="Webb J.S."/>
            <person name="Jaromczyk J."/>
            <person name="Schardl C.L."/>
        </authorList>
    </citation>
    <scope>NUCLEOTIDE SEQUENCE [LARGE SCALE GENOMIC DNA]</scope>
    <source>
        <strain evidence="2">MIT 01-6242</strain>
    </source>
</reference>
<evidence type="ECO:0000313" key="2">
    <source>
        <dbReference type="Proteomes" id="UP000092884"/>
    </source>
</evidence>
<gene>
    <name evidence="1" type="ORF">BBW65_03385</name>
</gene>
<dbReference type="EMBL" id="CP016503">
    <property type="protein sequence ID" value="ANV97899.1"/>
    <property type="molecule type" value="Genomic_DNA"/>
</dbReference>
<dbReference type="Proteomes" id="UP000092884">
    <property type="component" value="Chromosome"/>
</dbReference>